<dbReference type="SUPFAM" id="SSF51695">
    <property type="entry name" value="PLC-like phosphodiesterases"/>
    <property type="match status" value="1"/>
</dbReference>
<feature type="signal peptide" evidence="2">
    <location>
        <begin position="1"/>
        <end position="19"/>
    </location>
</feature>
<name>A0ABT3UZQ5_9ACTN</name>
<sequence>MVTRTALTGIAGLTSLALAGQGGAIAPLEWGAGPLTVSALPRVVYTAHRGGAREVPENSMTGLMTAYERGTAQVLDLDTRILRDGTMVVMHDATLNRTTYLGGPVDALDRRDWQGVRLRPRDALPGSWRSERPPTLAEVLDRFGGRVVLMVEAKDPRSLRAIATMLRERGLTRSVLVNSNHPAVALRTHRLGLLSQLWRSAYQMRTDRPARWRPFVDVLDVDHKARDRDLVRAVRSGIPRVWAHTVVTPAQRDRVLALGCDGIITDAPGRLARARVRAWSRRQGQGQDQGQGQGPGQRGAMP</sequence>
<evidence type="ECO:0000313" key="5">
    <source>
        <dbReference type="Proteomes" id="UP001165590"/>
    </source>
</evidence>
<feature type="compositionally biased region" description="Gly residues" evidence="1">
    <location>
        <begin position="287"/>
        <end position="302"/>
    </location>
</feature>
<dbReference type="Gene3D" id="3.20.20.190">
    <property type="entry name" value="Phosphatidylinositol (PI) phosphodiesterase"/>
    <property type="match status" value="1"/>
</dbReference>
<feature type="chain" id="PRO_5045131957" evidence="2">
    <location>
        <begin position="20"/>
        <end position="302"/>
    </location>
</feature>
<reference evidence="4" key="1">
    <citation type="journal article" date="2022" name="bioRxiv">
        <title>Discovery and biosynthetic assessment of Streptomyces ortus sp nov. isolated from a deep-sea sponge.</title>
        <authorList>
            <person name="Williams S.E."/>
        </authorList>
    </citation>
    <scope>NUCLEOTIDE SEQUENCE</scope>
    <source>
        <strain evidence="4">A15ISP2-DRY2</strain>
    </source>
</reference>
<dbReference type="Proteomes" id="UP001165590">
    <property type="component" value="Unassembled WGS sequence"/>
</dbReference>
<feature type="domain" description="GP-PDE" evidence="3">
    <location>
        <begin position="43"/>
        <end position="275"/>
    </location>
</feature>
<accession>A0ABT3UZQ5</accession>
<gene>
    <name evidence="4" type="ORF">K3769_10405</name>
</gene>
<dbReference type="EMBL" id="JAIFZO010000002">
    <property type="protein sequence ID" value="MCX4233187.1"/>
    <property type="molecule type" value="Genomic_DNA"/>
</dbReference>
<proteinExistence type="predicted"/>
<comment type="caution">
    <text evidence="4">The sequence shown here is derived from an EMBL/GenBank/DDBJ whole genome shotgun (WGS) entry which is preliminary data.</text>
</comment>
<feature type="region of interest" description="Disordered" evidence="1">
    <location>
        <begin position="277"/>
        <end position="302"/>
    </location>
</feature>
<dbReference type="PROSITE" id="PS51704">
    <property type="entry name" value="GP_PDE"/>
    <property type="match status" value="1"/>
</dbReference>
<dbReference type="Pfam" id="PF03009">
    <property type="entry name" value="GDPD"/>
    <property type="match status" value="1"/>
</dbReference>
<dbReference type="PANTHER" id="PTHR46211:SF14">
    <property type="entry name" value="GLYCEROPHOSPHODIESTER PHOSPHODIESTERASE"/>
    <property type="match status" value="1"/>
</dbReference>
<dbReference type="PANTHER" id="PTHR46211">
    <property type="entry name" value="GLYCEROPHOSPHORYL DIESTER PHOSPHODIESTERASE"/>
    <property type="match status" value="1"/>
</dbReference>
<keyword evidence="2" id="KW-0732">Signal</keyword>
<organism evidence="4 5">
    <name type="scientific">Streptomyces ortus</name>
    <dbReference type="NCBI Taxonomy" id="2867268"/>
    <lineage>
        <taxon>Bacteria</taxon>
        <taxon>Bacillati</taxon>
        <taxon>Actinomycetota</taxon>
        <taxon>Actinomycetes</taxon>
        <taxon>Kitasatosporales</taxon>
        <taxon>Streptomycetaceae</taxon>
        <taxon>Streptomyces</taxon>
    </lineage>
</organism>
<evidence type="ECO:0000259" key="3">
    <source>
        <dbReference type="PROSITE" id="PS51704"/>
    </source>
</evidence>
<keyword evidence="5" id="KW-1185">Reference proteome</keyword>
<dbReference type="RefSeq" id="WP_267026149.1">
    <property type="nucleotide sequence ID" value="NZ_JAIFZO010000002.1"/>
</dbReference>
<evidence type="ECO:0000256" key="1">
    <source>
        <dbReference type="SAM" id="MobiDB-lite"/>
    </source>
</evidence>
<protein>
    <submittedName>
        <fullName evidence="4">Glycerophosphodiester phosphodiesterase</fullName>
    </submittedName>
</protein>
<evidence type="ECO:0000256" key="2">
    <source>
        <dbReference type="SAM" id="SignalP"/>
    </source>
</evidence>
<evidence type="ECO:0000313" key="4">
    <source>
        <dbReference type="EMBL" id="MCX4233187.1"/>
    </source>
</evidence>
<dbReference type="CDD" id="cd08556">
    <property type="entry name" value="GDPD"/>
    <property type="match status" value="1"/>
</dbReference>
<dbReference type="InterPro" id="IPR030395">
    <property type="entry name" value="GP_PDE_dom"/>
</dbReference>
<dbReference type="InterPro" id="IPR017946">
    <property type="entry name" value="PLC-like_Pdiesterase_TIM-brl"/>
</dbReference>